<name>A0A6H1ZI73_9ZZZZ</name>
<proteinExistence type="predicted"/>
<evidence type="ECO:0000313" key="3">
    <source>
        <dbReference type="EMBL" id="QJH94993.1"/>
    </source>
</evidence>
<protein>
    <submittedName>
        <fullName evidence="2">Uncharacterized protein</fullName>
    </submittedName>
</protein>
<evidence type="ECO:0000256" key="1">
    <source>
        <dbReference type="SAM" id="MobiDB-lite"/>
    </source>
</evidence>
<dbReference type="EMBL" id="MT144610">
    <property type="protein sequence ID" value="QJH94993.1"/>
    <property type="molecule type" value="Genomic_DNA"/>
</dbReference>
<gene>
    <name evidence="2" type="ORF">TM448A00604_0026</name>
    <name evidence="3" type="ORF">TM448B00314_0053</name>
</gene>
<feature type="region of interest" description="Disordered" evidence="1">
    <location>
        <begin position="58"/>
        <end position="82"/>
    </location>
</feature>
<evidence type="ECO:0000313" key="2">
    <source>
        <dbReference type="EMBL" id="QJA47131.1"/>
    </source>
</evidence>
<organism evidence="2">
    <name type="scientific">viral metagenome</name>
    <dbReference type="NCBI Taxonomy" id="1070528"/>
    <lineage>
        <taxon>unclassified sequences</taxon>
        <taxon>metagenomes</taxon>
        <taxon>organismal metagenomes</taxon>
    </lineage>
</organism>
<dbReference type="EMBL" id="MT144032">
    <property type="protein sequence ID" value="QJA47131.1"/>
    <property type="molecule type" value="Genomic_DNA"/>
</dbReference>
<dbReference type="AlphaFoldDB" id="A0A6H1ZI73"/>
<reference evidence="2" key="1">
    <citation type="submission" date="2020-03" db="EMBL/GenBank/DDBJ databases">
        <title>The deep terrestrial virosphere.</title>
        <authorList>
            <person name="Holmfeldt K."/>
            <person name="Nilsson E."/>
            <person name="Simone D."/>
            <person name="Lopez-Fernandez M."/>
            <person name="Wu X."/>
            <person name="de Brujin I."/>
            <person name="Lundin D."/>
            <person name="Andersson A."/>
            <person name="Bertilsson S."/>
            <person name="Dopson M."/>
        </authorList>
    </citation>
    <scope>NUCLEOTIDE SEQUENCE</scope>
    <source>
        <strain evidence="2">TM448A00604</strain>
        <strain evidence="3">TM448B00314</strain>
    </source>
</reference>
<accession>A0A6H1ZI73</accession>
<sequence>MNITPTAHNNRIKYAWYRWRGLPSSAAKRLSQHIPMPPEFYVDLDRWFYYQQGQLKLDPTNGQDNSKAQKLENFAKTNLKDH</sequence>